<name>A0A9D1JJR2_9FIRM</name>
<dbReference type="InterPro" id="IPR051158">
    <property type="entry name" value="Metallophosphoesterase_sf"/>
</dbReference>
<dbReference type="PANTHER" id="PTHR31302:SF31">
    <property type="entry name" value="PHOSPHODIESTERASE YAEI"/>
    <property type="match status" value="1"/>
</dbReference>
<evidence type="ECO:0000256" key="2">
    <source>
        <dbReference type="ARBA" id="ARBA00022801"/>
    </source>
</evidence>
<reference evidence="4" key="1">
    <citation type="submission" date="2020-10" db="EMBL/GenBank/DDBJ databases">
        <authorList>
            <person name="Gilroy R."/>
        </authorList>
    </citation>
    <scope>NUCLEOTIDE SEQUENCE</scope>
    <source>
        <strain evidence="4">CHK190-19873</strain>
    </source>
</reference>
<accession>A0A9D1JJR2</accession>
<organism evidence="4 5">
    <name type="scientific">Candidatus Limivivens intestinipullorum</name>
    <dbReference type="NCBI Taxonomy" id="2840858"/>
    <lineage>
        <taxon>Bacteria</taxon>
        <taxon>Bacillati</taxon>
        <taxon>Bacillota</taxon>
        <taxon>Clostridia</taxon>
        <taxon>Lachnospirales</taxon>
        <taxon>Lachnospiraceae</taxon>
        <taxon>Lachnospiraceae incertae sedis</taxon>
        <taxon>Candidatus Limivivens</taxon>
    </lineage>
</organism>
<proteinExistence type="predicted"/>
<evidence type="ECO:0000313" key="4">
    <source>
        <dbReference type="EMBL" id="HIS31370.1"/>
    </source>
</evidence>
<dbReference type="Proteomes" id="UP000823935">
    <property type="component" value="Unassembled WGS sequence"/>
</dbReference>
<dbReference type="GO" id="GO:0016020">
    <property type="term" value="C:membrane"/>
    <property type="evidence" value="ECO:0007669"/>
    <property type="project" value="GOC"/>
</dbReference>
<dbReference type="PANTHER" id="PTHR31302">
    <property type="entry name" value="TRANSMEMBRANE PROTEIN WITH METALLOPHOSPHOESTERASE DOMAIN-RELATED"/>
    <property type="match status" value="1"/>
</dbReference>
<feature type="domain" description="Calcineurin-like phosphoesterase" evidence="3">
    <location>
        <begin position="22"/>
        <end position="199"/>
    </location>
</feature>
<dbReference type="Pfam" id="PF00149">
    <property type="entry name" value="Metallophos"/>
    <property type="match status" value="1"/>
</dbReference>
<comment type="caution">
    <text evidence="4">The sequence shown here is derived from an EMBL/GenBank/DDBJ whole genome shotgun (WGS) entry which is preliminary data.</text>
</comment>
<dbReference type="GO" id="GO:0009245">
    <property type="term" value="P:lipid A biosynthetic process"/>
    <property type="evidence" value="ECO:0007669"/>
    <property type="project" value="TreeGrafter"/>
</dbReference>
<protein>
    <submittedName>
        <fullName evidence="4">Metallophosphoesterase</fullName>
    </submittedName>
</protein>
<keyword evidence="2" id="KW-0378">Hydrolase</keyword>
<dbReference type="SUPFAM" id="SSF56300">
    <property type="entry name" value="Metallo-dependent phosphatases"/>
    <property type="match status" value="1"/>
</dbReference>
<dbReference type="GO" id="GO:0008758">
    <property type="term" value="F:UDP-2,3-diacylglucosamine hydrolase activity"/>
    <property type="evidence" value="ECO:0007669"/>
    <property type="project" value="TreeGrafter"/>
</dbReference>
<evidence type="ECO:0000259" key="3">
    <source>
        <dbReference type="Pfam" id="PF00149"/>
    </source>
</evidence>
<dbReference type="Gene3D" id="3.60.21.10">
    <property type="match status" value="1"/>
</dbReference>
<gene>
    <name evidence="4" type="ORF">IAB44_07460</name>
</gene>
<dbReference type="InterPro" id="IPR029052">
    <property type="entry name" value="Metallo-depent_PP-like"/>
</dbReference>
<dbReference type="GO" id="GO:0046872">
    <property type="term" value="F:metal ion binding"/>
    <property type="evidence" value="ECO:0007669"/>
    <property type="project" value="UniProtKB-KW"/>
</dbReference>
<reference evidence="4" key="2">
    <citation type="journal article" date="2021" name="PeerJ">
        <title>Extensive microbial diversity within the chicken gut microbiome revealed by metagenomics and culture.</title>
        <authorList>
            <person name="Gilroy R."/>
            <person name="Ravi A."/>
            <person name="Getino M."/>
            <person name="Pursley I."/>
            <person name="Horton D.L."/>
            <person name="Alikhan N.F."/>
            <person name="Baker D."/>
            <person name="Gharbi K."/>
            <person name="Hall N."/>
            <person name="Watson M."/>
            <person name="Adriaenssens E.M."/>
            <person name="Foster-Nyarko E."/>
            <person name="Jarju S."/>
            <person name="Secka A."/>
            <person name="Antonio M."/>
            <person name="Oren A."/>
            <person name="Chaudhuri R.R."/>
            <person name="La Ragione R."/>
            <person name="Hildebrand F."/>
            <person name="Pallen M.J."/>
        </authorList>
    </citation>
    <scope>NUCLEOTIDE SEQUENCE</scope>
    <source>
        <strain evidence="4">CHK190-19873</strain>
    </source>
</reference>
<evidence type="ECO:0000313" key="5">
    <source>
        <dbReference type="Proteomes" id="UP000823935"/>
    </source>
</evidence>
<evidence type="ECO:0000256" key="1">
    <source>
        <dbReference type="ARBA" id="ARBA00022723"/>
    </source>
</evidence>
<dbReference type="InterPro" id="IPR004843">
    <property type="entry name" value="Calcineurin-like_PHP"/>
</dbReference>
<dbReference type="AlphaFoldDB" id="A0A9D1JJR2"/>
<sequence>MNAFQVRNYRIPVNKKSRGEATIVLLCDLHGACYGENHRELIDAIDAQRPDLIVSAGDLIMDADRPHIDNVLALLAQLAARYPVYCGNGNHETKLRQREGGRLYRELAAGIRACGAHLLTNERRKLTAGGIPMEIAGLEIGLRHFRRVGASRLTLPEMCGYLQRPEKEVFSLLIAHNPMDFPVYAAWGADLVVSGHLHGGCVRLPLLGGVVSPQLRLFPKYDRGEFTLGKSRMVVGAGLGEHGIGIRLGNPRELPVIKLVQSKR</sequence>
<keyword evidence="1" id="KW-0479">Metal-binding</keyword>
<dbReference type="EMBL" id="DVIQ01000035">
    <property type="protein sequence ID" value="HIS31370.1"/>
    <property type="molecule type" value="Genomic_DNA"/>
</dbReference>